<dbReference type="RefSeq" id="WP_212520015.1">
    <property type="nucleotide sequence ID" value="NZ_JAGSOH010000068.1"/>
</dbReference>
<gene>
    <name evidence="2" type="ORF">KDK95_21400</name>
</gene>
<organism evidence="2 3">
    <name type="scientific">Actinospica acidithermotolerans</name>
    <dbReference type="NCBI Taxonomy" id="2828514"/>
    <lineage>
        <taxon>Bacteria</taxon>
        <taxon>Bacillati</taxon>
        <taxon>Actinomycetota</taxon>
        <taxon>Actinomycetes</taxon>
        <taxon>Catenulisporales</taxon>
        <taxon>Actinospicaceae</taxon>
        <taxon>Actinospica</taxon>
    </lineage>
</organism>
<accession>A0A941EEB0</accession>
<sequence length="128" mass="13691">MASLDIASLRWTEQGRPAGLLRFESFGSGGSLPSLPFELRVPRLGLQTVVGPDVSAVEALERIGAEVMTDCLRGDCGLCVVPVLALDGRLDHRDVFLSRRQKSLDDAMALCVSRVAGGSVSIDLPRRA</sequence>
<dbReference type="Gene3D" id="3.10.20.30">
    <property type="match status" value="1"/>
</dbReference>
<dbReference type="PROSITE" id="PS00197">
    <property type="entry name" value="2FE2S_FER_1"/>
    <property type="match status" value="1"/>
</dbReference>
<feature type="domain" description="2Fe-2S ferredoxin-type" evidence="1">
    <location>
        <begin position="47"/>
        <end position="115"/>
    </location>
</feature>
<dbReference type="SUPFAM" id="SSF54292">
    <property type="entry name" value="2Fe-2S ferredoxin-like"/>
    <property type="match status" value="1"/>
</dbReference>
<dbReference type="Proteomes" id="UP000676325">
    <property type="component" value="Unassembled WGS sequence"/>
</dbReference>
<dbReference type="Pfam" id="PF00111">
    <property type="entry name" value="Fer2"/>
    <property type="match status" value="1"/>
</dbReference>
<evidence type="ECO:0000313" key="3">
    <source>
        <dbReference type="Proteomes" id="UP000676325"/>
    </source>
</evidence>
<evidence type="ECO:0000313" key="2">
    <source>
        <dbReference type="EMBL" id="MBR7828880.1"/>
    </source>
</evidence>
<protein>
    <submittedName>
        <fullName evidence="2">2Fe-2S iron-sulfur cluster binding domain-containing protein</fullName>
    </submittedName>
</protein>
<dbReference type="InterPro" id="IPR001041">
    <property type="entry name" value="2Fe-2S_ferredoxin-type"/>
</dbReference>
<evidence type="ECO:0000259" key="1">
    <source>
        <dbReference type="Pfam" id="PF00111"/>
    </source>
</evidence>
<dbReference type="InterPro" id="IPR036010">
    <property type="entry name" value="2Fe-2S_ferredoxin-like_sf"/>
</dbReference>
<proteinExistence type="predicted"/>
<comment type="caution">
    <text evidence="2">The sequence shown here is derived from an EMBL/GenBank/DDBJ whole genome shotgun (WGS) entry which is preliminary data.</text>
</comment>
<dbReference type="CDD" id="cd00207">
    <property type="entry name" value="fer2"/>
    <property type="match status" value="1"/>
</dbReference>
<keyword evidence="3" id="KW-1185">Reference proteome</keyword>
<dbReference type="GO" id="GO:0051537">
    <property type="term" value="F:2 iron, 2 sulfur cluster binding"/>
    <property type="evidence" value="ECO:0007669"/>
    <property type="project" value="InterPro"/>
</dbReference>
<name>A0A941EEB0_9ACTN</name>
<reference evidence="2" key="1">
    <citation type="submission" date="2021-04" db="EMBL/GenBank/DDBJ databases">
        <title>Genome based classification of Actinospica acidithermotolerans sp. nov., an actinobacterium isolated from an Indonesian hot spring.</title>
        <authorList>
            <person name="Kusuma A.B."/>
            <person name="Putra K.E."/>
            <person name="Nafisah S."/>
            <person name="Loh J."/>
            <person name="Nouioui I."/>
            <person name="Goodfellow M."/>
        </authorList>
    </citation>
    <scope>NUCLEOTIDE SEQUENCE</scope>
    <source>
        <strain evidence="2">MGRD01-02</strain>
    </source>
</reference>
<dbReference type="EMBL" id="JAGSOH010000068">
    <property type="protein sequence ID" value="MBR7828880.1"/>
    <property type="molecule type" value="Genomic_DNA"/>
</dbReference>
<dbReference type="AlphaFoldDB" id="A0A941EEB0"/>
<dbReference type="InterPro" id="IPR006058">
    <property type="entry name" value="2Fe2S_fd_BS"/>
</dbReference>
<dbReference type="InterPro" id="IPR012675">
    <property type="entry name" value="Beta-grasp_dom_sf"/>
</dbReference>